<keyword evidence="1" id="KW-0812">Transmembrane</keyword>
<feature type="transmembrane region" description="Helical" evidence="1">
    <location>
        <begin position="168"/>
        <end position="185"/>
    </location>
</feature>
<evidence type="ECO:0008006" key="4">
    <source>
        <dbReference type="Google" id="ProtNLM"/>
    </source>
</evidence>
<accession>A0A1I5X4D4</accession>
<dbReference type="Proteomes" id="UP000243106">
    <property type="component" value="Unassembled WGS sequence"/>
</dbReference>
<sequence>MSAETRQTLWAVAALIAALAFAASPILSNGFNGFEPGQFPVAQDDPAVQPAGYAFSIWGLIYLWLIAGTAFGLWRRRDEEDWAPARPWLTLSLLIGAAWIPAANVSVPLATVMIWAMLGTALMALFRVGDEDRIWQLSPVAIYAGWLTAASSVSIGLVLGGYGLLPETPAALVALVIALAVALTVQYRLHRAPEYGLTVIWALVAVILSNAQPFNIAVAGLAAIGIAAILALRGTDTE</sequence>
<reference evidence="3" key="1">
    <citation type="submission" date="2016-10" db="EMBL/GenBank/DDBJ databases">
        <authorList>
            <person name="Varghese N."/>
            <person name="Submissions S."/>
        </authorList>
    </citation>
    <scope>NUCLEOTIDE SEQUENCE [LARGE SCALE GENOMIC DNA]</scope>
    <source>
        <strain evidence="3">JCM 10271</strain>
    </source>
</reference>
<keyword evidence="3" id="KW-1185">Reference proteome</keyword>
<proteinExistence type="predicted"/>
<feature type="transmembrane region" description="Helical" evidence="1">
    <location>
        <begin position="140"/>
        <end position="162"/>
    </location>
</feature>
<dbReference type="PANTHER" id="PTHR33802">
    <property type="entry name" value="SI:CH211-161H7.5-RELATED"/>
    <property type="match status" value="1"/>
</dbReference>
<feature type="transmembrane region" description="Helical" evidence="1">
    <location>
        <begin position="86"/>
        <end position="103"/>
    </location>
</feature>
<evidence type="ECO:0000313" key="2">
    <source>
        <dbReference type="EMBL" id="SFQ26872.1"/>
    </source>
</evidence>
<feature type="transmembrane region" description="Helical" evidence="1">
    <location>
        <begin position="192"/>
        <end position="208"/>
    </location>
</feature>
<keyword evidence="1" id="KW-0472">Membrane</keyword>
<feature type="transmembrane region" description="Helical" evidence="1">
    <location>
        <begin position="52"/>
        <end position="74"/>
    </location>
</feature>
<organism evidence="2 3">
    <name type="scientific">Roseivivax halotolerans</name>
    <dbReference type="NCBI Taxonomy" id="93684"/>
    <lineage>
        <taxon>Bacteria</taxon>
        <taxon>Pseudomonadati</taxon>
        <taxon>Pseudomonadota</taxon>
        <taxon>Alphaproteobacteria</taxon>
        <taxon>Rhodobacterales</taxon>
        <taxon>Roseobacteraceae</taxon>
        <taxon>Roseivivax</taxon>
    </lineage>
</organism>
<protein>
    <recommendedName>
        <fullName evidence="4">TspO/MBR family protein</fullName>
    </recommendedName>
</protein>
<evidence type="ECO:0000313" key="3">
    <source>
        <dbReference type="Proteomes" id="UP000243106"/>
    </source>
</evidence>
<dbReference type="AlphaFoldDB" id="A0A1I5X4D4"/>
<feature type="transmembrane region" description="Helical" evidence="1">
    <location>
        <begin position="109"/>
        <end position="128"/>
    </location>
</feature>
<dbReference type="STRING" id="93684.SAMN05421853_103133"/>
<dbReference type="RefSeq" id="WP_093009853.1">
    <property type="nucleotide sequence ID" value="NZ_FOXV01000003.1"/>
</dbReference>
<keyword evidence="1" id="KW-1133">Transmembrane helix</keyword>
<name>A0A1I5X4D4_9RHOB</name>
<dbReference type="EMBL" id="FOXV01000003">
    <property type="protein sequence ID" value="SFQ26872.1"/>
    <property type="molecule type" value="Genomic_DNA"/>
</dbReference>
<evidence type="ECO:0000256" key="1">
    <source>
        <dbReference type="SAM" id="Phobius"/>
    </source>
</evidence>
<dbReference type="PANTHER" id="PTHR33802:SF1">
    <property type="entry name" value="XK-RELATED PROTEIN"/>
    <property type="match status" value="1"/>
</dbReference>
<gene>
    <name evidence="2" type="ORF">SAMN05421853_103133</name>
</gene>
<feature type="transmembrane region" description="Helical" evidence="1">
    <location>
        <begin position="214"/>
        <end position="232"/>
    </location>
</feature>